<organism evidence="6 7">
    <name type="scientific">Chryseobacterium lactis</name>
    <dbReference type="NCBI Taxonomy" id="1241981"/>
    <lineage>
        <taxon>Bacteria</taxon>
        <taxon>Pseudomonadati</taxon>
        <taxon>Bacteroidota</taxon>
        <taxon>Flavobacteriia</taxon>
        <taxon>Flavobacteriales</taxon>
        <taxon>Weeksellaceae</taxon>
        <taxon>Chryseobacterium group</taxon>
        <taxon>Chryseobacterium</taxon>
    </lineage>
</organism>
<keyword evidence="8" id="KW-1185">Reference proteome</keyword>
<dbReference type="InterPro" id="IPR036388">
    <property type="entry name" value="WH-like_DNA-bd_sf"/>
</dbReference>
<dbReference type="SUPFAM" id="SSF46785">
    <property type="entry name" value="Winged helix' DNA-binding domain"/>
    <property type="match status" value="1"/>
</dbReference>
<dbReference type="InterPro" id="IPR028082">
    <property type="entry name" value="Peripla_BP_I"/>
</dbReference>
<dbReference type="InterPro" id="IPR036390">
    <property type="entry name" value="WH_DNA-bd_sf"/>
</dbReference>
<dbReference type="Gene3D" id="3.40.50.2300">
    <property type="match status" value="2"/>
</dbReference>
<evidence type="ECO:0000256" key="1">
    <source>
        <dbReference type="ARBA" id="ARBA00023015"/>
    </source>
</evidence>
<name>A0A3G6RQ92_CHRLC</name>
<dbReference type="PANTHER" id="PTHR38445:SF10">
    <property type="entry name" value="GNTR-FAMILY TRANSCRIPTIONAL REGULATOR"/>
    <property type="match status" value="1"/>
</dbReference>
<dbReference type="EMBL" id="CP033924">
    <property type="protein sequence ID" value="AZA81002.1"/>
    <property type="molecule type" value="Genomic_DNA"/>
</dbReference>
<proteinExistence type="predicted"/>
<dbReference type="KEGG" id="clac:EG342_03350"/>
<evidence type="ECO:0000259" key="4">
    <source>
        <dbReference type="PROSITE" id="PS50949"/>
    </source>
</evidence>
<dbReference type="PANTHER" id="PTHR38445">
    <property type="entry name" value="HTH-TYPE TRANSCRIPTIONAL REPRESSOR YTRA"/>
    <property type="match status" value="1"/>
</dbReference>
<evidence type="ECO:0000313" key="7">
    <source>
        <dbReference type="Proteomes" id="UP000236262"/>
    </source>
</evidence>
<sequence length="332" mass="38845">MKLVIIDKESNTPIYKQIIECIEQAIISKRLFRNDRLPSVNKICMENQVSRDTVLLAYDVLKKKGIIQAIPAKGYYVRTEDFTYEKRYFLLFDELNSFKEDLLNSFLKGIGKKGHVDIFFHHFNYSMFRKLIKDNTGNYNKYIIMPGNVEAIEPFLESLAKDDVYIIDQMRDTLKQYPGIYQNFVKDIFEAMTSYSQVLQKYNHFIIVFPGEKEPIDMVNGFVKYCETFHKNYSIISGFQRHSFRKGQMFLIPDDRQLVQAVEKCKEKKLKLGTDIGIISYNETPLKKVVEEGITTLSTDFSSMGKRLAEMVIKNEKVQIENPSKLYLRKSL</sequence>
<dbReference type="Pfam" id="PF00392">
    <property type="entry name" value="GntR"/>
    <property type="match status" value="1"/>
</dbReference>
<evidence type="ECO:0000256" key="2">
    <source>
        <dbReference type="ARBA" id="ARBA00023125"/>
    </source>
</evidence>
<dbReference type="GO" id="GO:0003700">
    <property type="term" value="F:DNA-binding transcription factor activity"/>
    <property type="evidence" value="ECO:0007669"/>
    <property type="project" value="InterPro"/>
</dbReference>
<accession>A0A3G6RQ92</accession>
<dbReference type="Proteomes" id="UP000279972">
    <property type="component" value="Chromosome"/>
</dbReference>
<evidence type="ECO:0000313" key="5">
    <source>
        <dbReference type="EMBL" id="AZA81002.1"/>
    </source>
</evidence>
<dbReference type="SUPFAM" id="SSF53822">
    <property type="entry name" value="Periplasmic binding protein-like I"/>
    <property type="match status" value="1"/>
</dbReference>
<evidence type="ECO:0000313" key="6">
    <source>
        <dbReference type="EMBL" id="PNW10935.1"/>
    </source>
</evidence>
<dbReference type="RefSeq" id="WP_103294393.1">
    <property type="nucleotide sequence ID" value="NZ_CP033924.1"/>
</dbReference>
<dbReference type="OrthoDB" id="742238at2"/>
<dbReference type="InterPro" id="IPR046335">
    <property type="entry name" value="LacI/GalR-like_sensor"/>
</dbReference>
<reference evidence="5 8" key="2">
    <citation type="submission" date="2018-11" db="EMBL/GenBank/DDBJ databases">
        <title>Proposal to divide the Flavobacteriaceae and reorganize its genera based on Amino Acid Identity values calculated from whole genome sequences.</title>
        <authorList>
            <person name="Nicholson A.C."/>
            <person name="Gulvik C.A."/>
            <person name="Whitney A.M."/>
            <person name="Humrighouse B.W."/>
            <person name="Bell M."/>
            <person name="Holmes B."/>
            <person name="Steigerwalt A.G."/>
            <person name="Villarma A."/>
            <person name="Sheth M."/>
            <person name="Batra D."/>
            <person name="Pryor J."/>
            <person name="Bernardet J.-F."/>
            <person name="Hugo C."/>
            <person name="Kampfer P."/>
            <person name="Newman J."/>
            <person name="McQuiston J.R."/>
        </authorList>
    </citation>
    <scope>NUCLEOTIDE SEQUENCE [LARGE SCALE GENOMIC DNA]</scope>
    <source>
        <strain evidence="5 8">KC_1864</strain>
    </source>
</reference>
<keyword evidence="1" id="KW-0805">Transcription regulation</keyword>
<reference evidence="6 7" key="1">
    <citation type="submission" date="2018-01" db="EMBL/GenBank/DDBJ databases">
        <title>Draft genome sequences of Chryseobacterium lactis NCTC11390, Chryseobacterium oncorhynchi 701B-08, and Chryseobacterium viscerum 687B-08.</title>
        <authorList>
            <person name="Jeong J.-J."/>
            <person name="Lee Y.J."/>
            <person name="Park B."/>
            <person name="Choi I.-G."/>
            <person name="Kim K.D."/>
        </authorList>
    </citation>
    <scope>NUCLEOTIDE SEQUENCE [LARGE SCALE GENOMIC DNA]</scope>
    <source>
        <strain evidence="6 7">NCTC11390</strain>
    </source>
</reference>
<dbReference type="GO" id="GO:0003677">
    <property type="term" value="F:DNA binding"/>
    <property type="evidence" value="ECO:0007669"/>
    <property type="project" value="UniProtKB-KW"/>
</dbReference>
<dbReference type="Gene3D" id="1.10.10.10">
    <property type="entry name" value="Winged helix-like DNA-binding domain superfamily/Winged helix DNA-binding domain"/>
    <property type="match status" value="1"/>
</dbReference>
<protein>
    <submittedName>
        <fullName evidence="5 6">Transcriptional regulator</fullName>
    </submittedName>
</protein>
<feature type="domain" description="HTH gntR-type" evidence="4">
    <location>
        <begin position="12"/>
        <end position="80"/>
    </location>
</feature>
<dbReference type="AlphaFoldDB" id="A0A3G6RQ92"/>
<dbReference type="CDD" id="cd07377">
    <property type="entry name" value="WHTH_GntR"/>
    <property type="match status" value="1"/>
</dbReference>
<dbReference type="Proteomes" id="UP000236262">
    <property type="component" value="Unassembled WGS sequence"/>
</dbReference>
<dbReference type="InterPro" id="IPR000524">
    <property type="entry name" value="Tscrpt_reg_HTH_GntR"/>
</dbReference>
<evidence type="ECO:0000313" key="8">
    <source>
        <dbReference type="Proteomes" id="UP000279972"/>
    </source>
</evidence>
<dbReference type="PROSITE" id="PS50949">
    <property type="entry name" value="HTH_GNTR"/>
    <property type="match status" value="1"/>
</dbReference>
<dbReference type="EMBL" id="PPEH01000020">
    <property type="protein sequence ID" value="PNW10935.1"/>
    <property type="molecule type" value="Genomic_DNA"/>
</dbReference>
<gene>
    <name evidence="6" type="ORF">C1637_25085</name>
    <name evidence="5" type="ORF">EG342_03350</name>
</gene>
<keyword evidence="3" id="KW-0804">Transcription</keyword>
<keyword evidence="2" id="KW-0238">DNA-binding</keyword>
<dbReference type="SMART" id="SM00345">
    <property type="entry name" value="HTH_GNTR"/>
    <property type="match status" value="1"/>
</dbReference>
<evidence type="ECO:0000256" key="3">
    <source>
        <dbReference type="ARBA" id="ARBA00023163"/>
    </source>
</evidence>
<dbReference type="Pfam" id="PF13377">
    <property type="entry name" value="Peripla_BP_3"/>
    <property type="match status" value="1"/>
</dbReference>